<gene>
    <name evidence="1" type="ORF">MRB53_022560</name>
</gene>
<organism evidence="1 2">
    <name type="scientific">Persea americana</name>
    <name type="common">Avocado</name>
    <dbReference type="NCBI Taxonomy" id="3435"/>
    <lineage>
        <taxon>Eukaryota</taxon>
        <taxon>Viridiplantae</taxon>
        <taxon>Streptophyta</taxon>
        <taxon>Embryophyta</taxon>
        <taxon>Tracheophyta</taxon>
        <taxon>Spermatophyta</taxon>
        <taxon>Magnoliopsida</taxon>
        <taxon>Magnoliidae</taxon>
        <taxon>Laurales</taxon>
        <taxon>Lauraceae</taxon>
        <taxon>Persea</taxon>
    </lineage>
</organism>
<accession>A0ACC2L801</accession>
<proteinExistence type="predicted"/>
<evidence type="ECO:0000313" key="2">
    <source>
        <dbReference type="Proteomes" id="UP001234297"/>
    </source>
</evidence>
<dbReference type="Proteomes" id="UP001234297">
    <property type="component" value="Chromosome 7"/>
</dbReference>
<reference evidence="1 2" key="1">
    <citation type="journal article" date="2022" name="Hortic Res">
        <title>A haplotype resolved chromosomal level avocado genome allows analysis of novel avocado genes.</title>
        <authorList>
            <person name="Nath O."/>
            <person name="Fletcher S.J."/>
            <person name="Hayward A."/>
            <person name="Shaw L.M."/>
            <person name="Masouleh A.K."/>
            <person name="Furtado A."/>
            <person name="Henry R.J."/>
            <person name="Mitter N."/>
        </authorList>
    </citation>
    <scope>NUCLEOTIDE SEQUENCE [LARGE SCALE GENOMIC DNA]</scope>
    <source>
        <strain evidence="2">cv. Hass</strain>
    </source>
</reference>
<protein>
    <submittedName>
        <fullName evidence="1">Uncharacterized protein</fullName>
    </submittedName>
</protein>
<comment type="caution">
    <text evidence="1">The sequence shown here is derived from an EMBL/GenBank/DDBJ whole genome shotgun (WGS) entry which is preliminary data.</text>
</comment>
<evidence type="ECO:0000313" key="1">
    <source>
        <dbReference type="EMBL" id="KAJ8629237.1"/>
    </source>
</evidence>
<dbReference type="EMBL" id="CM056815">
    <property type="protein sequence ID" value="KAJ8629237.1"/>
    <property type="molecule type" value="Genomic_DNA"/>
</dbReference>
<name>A0ACC2L801_PERAE</name>
<keyword evidence="2" id="KW-1185">Reference proteome</keyword>
<sequence>MDISRNNFSGEIPEYIENIRYLQYLNLSYNDFEGEVPQEGIFKNASAVSVIGNKKLCEGSPALLLPACPSQDSKKQGQHFFQGRMLTIIISSVICLILLLSLLLYHYIRKPKKKHPEPHLVMIPLEDQLLQISFGDLYRVTDGFSQANLIGVGSYGSVYKGSLDHIGKIVAVKVLNLERRGASKSFIAECRALRNIQHRNLLKIHTVCSSIDSKGDDFKALVFDYMANGNLEQWLHPSRDEQHQSKNLTITQRLNIAVDVASALNYLHNYCEKSIVHCDLKPSNILLDDDMNAHVGDFGLARFLSEATSSCSQSHTNSPSVKGTIGYLAPGATEGRMMCLPKEAERMAIFFVCNVRKRGFSIALVLLDLVSVVKEINRVEDWSSKTHVSDIDKLVSSFAKISFMHVAIGLLMLQSVKKGTLFVAEYLHKIKSIADSLAAASCPIDDEDLIILTLNGLPPEYGPFKIAIRTHSRADVVPLDELHALLLSEELSVADQQTQLVGSDNVTTDCSCCYKHHTISLYSRPRLWSQPWSRWSLLQWTAHSN</sequence>